<evidence type="ECO:0000313" key="2">
    <source>
        <dbReference type="EMBL" id="CAA9319272.1"/>
    </source>
</evidence>
<evidence type="ECO:0000256" key="1">
    <source>
        <dbReference type="SAM" id="MobiDB-lite"/>
    </source>
</evidence>
<feature type="non-terminal residue" evidence="2">
    <location>
        <position position="150"/>
    </location>
</feature>
<dbReference type="AlphaFoldDB" id="A0A6J4L087"/>
<feature type="compositionally biased region" description="Basic residues" evidence="1">
    <location>
        <begin position="66"/>
        <end position="99"/>
    </location>
</feature>
<organism evidence="2">
    <name type="scientific">uncultured Nocardioidaceae bacterium</name>
    <dbReference type="NCBI Taxonomy" id="253824"/>
    <lineage>
        <taxon>Bacteria</taxon>
        <taxon>Bacillati</taxon>
        <taxon>Actinomycetota</taxon>
        <taxon>Actinomycetes</taxon>
        <taxon>Propionibacteriales</taxon>
        <taxon>Nocardioidaceae</taxon>
        <taxon>environmental samples</taxon>
    </lineage>
</organism>
<name>A0A6J4L087_9ACTN</name>
<sequence length="150" mass="16566">DALRRIRVQSGPRPHDGALPALTVARDRLAAGLAAHLRWRGARLGRRLEHPGRGLRQSGLRGAVRRDRRRRRSAGRLGGRRPRAVSHGAHPRGHPRRPAGRVGLRPGRLRGRTAVGQLPQRAVRGCTRRGRARRLRALASYAALPLVRAV</sequence>
<reference evidence="2" key="1">
    <citation type="submission" date="2020-02" db="EMBL/GenBank/DDBJ databases">
        <authorList>
            <person name="Meier V. D."/>
        </authorList>
    </citation>
    <scope>NUCLEOTIDE SEQUENCE</scope>
    <source>
        <strain evidence="2">AVDCRST_MAG29</strain>
    </source>
</reference>
<gene>
    <name evidence="2" type="ORF">AVDCRST_MAG29-418</name>
</gene>
<protein>
    <submittedName>
        <fullName evidence="2">AIG2-like domain protein</fullName>
    </submittedName>
</protein>
<feature type="region of interest" description="Disordered" evidence="1">
    <location>
        <begin position="50"/>
        <end position="107"/>
    </location>
</feature>
<dbReference type="EMBL" id="CADCUG010000028">
    <property type="protein sequence ID" value="CAA9319272.1"/>
    <property type="molecule type" value="Genomic_DNA"/>
</dbReference>
<proteinExistence type="predicted"/>
<feature type="non-terminal residue" evidence="2">
    <location>
        <position position="1"/>
    </location>
</feature>
<accession>A0A6J4L087</accession>